<evidence type="ECO:0000313" key="2">
    <source>
        <dbReference type="EMBL" id="GAU49636.1"/>
    </source>
</evidence>
<organism evidence="2 3">
    <name type="scientific">Trifolium subterraneum</name>
    <name type="common">Subterranean clover</name>
    <dbReference type="NCBI Taxonomy" id="3900"/>
    <lineage>
        <taxon>Eukaryota</taxon>
        <taxon>Viridiplantae</taxon>
        <taxon>Streptophyta</taxon>
        <taxon>Embryophyta</taxon>
        <taxon>Tracheophyta</taxon>
        <taxon>Spermatophyta</taxon>
        <taxon>Magnoliopsida</taxon>
        <taxon>eudicotyledons</taxon>
        <taxon>Gunneridae</taxon>
        <taxon>Pentapetalae</taxon>
        <taxon>rosids</taxon>
        <taxon>fabids</taxon>
        <taxon>Fabales</taxon>
        <taxon>Fabaceae</taxon>
        <taxon>Papilionoideae</taxon>
        <taxon>50 kb inversion clade</taxon>
        <taxon>NPAAA clade</taxon>
        <taxon>Hologalegina</taxon>
        <taxon>IRL clade</taxon>
        <taxon>Trifolieae</taxon>
        <taxon>Trifolium</taxon>
    </lineage>
</organism>
<dbReference type="PANTHER" id="PTHR46616">
    <property type="entry name" value="UBIQUITIN-PROTEIN LIGASE"/>
    <property type="match status" value="1"/>
</dbReference>
<gene>
    <name evidence="2" type="ORF">TSUD_284860</name>
</gene>
<feature type="region of interest" description="Disordered" evidence="1">
    <location>
        <begin position="1"/>
        <end position="52"/>
    </location>
</feature>
<protein>
    <submittedName>
        <fullName evidence="2">Uncharacterized protein</fullName>
    </submittedName>
</protein>
<evidence type="ECO:0000256" key="1">
    <source>
        <dbReference type="SAM" id="MobiDB-lite"/>
    </source>
</evidence>
<dbReference type="AlphaFoldDB" id="A0A2Z6P1P7"/>
<sequence length="52" mass="5537">MWNFASNCIAGNVGQKNDSANPTHSTSECSDDDNSVVGREEGLECPDYNGLS</sequence>
<accession>A0A2Z6P1P7</accession>
<proteinExistence type="predicted"/>
<keyword evidence="3" id="KW-1185">Reference proteome</keyword>
<dbReference type="Proteomes" id="UP000242715">
    <property type="component" value="Unassembled WGS sequence"/>
</dbReference>
<evidence type="ECO:0000313" key="3">
    <source>
        <dbReference type="Proteomes" id="UP000242715"/>
    </source>
</evidence>
<feature type="compositionally biased region" description="Polar residues" evidence="1">
    <location>
        <begin position="14"/>
        <end position="28"/>
    </location>
</feature>
<reference evidence="3" key="1">
    <citation type="journal article" date="2017" name="Front. Plant Sci.">
        <title>Climate Clever Clovers: New Paradigm to Reduce the Environmental Footprint of Ruminants by Breeding Low Methanogenic Forages Utilizing Haplotype Variation.</title>
        <authorList>
            <person name="Kaur P."/>
            <person name="Appels R."/>
            <person name="Bayer P.E."/>
            <person name="Keeble-Gagnere G."/>
            <person name="Wang J."/>
            <person name="Hirakawa H."/>
            <person name="Shirasawa K."/>
            <person name="Vercoe P."/>
            <person name="Stefanova K."/>
            <person name="Durmic Z."/>
            <person name="Nichols P."/>
            <person name="Revell C."/>
            <person name="Isobe S.N."/>
            <person name="Edwards D."/>
            <person name="Erskine W."/>
        </authorList>
    </citation>
    <scope>NUCLEOTIDE SEQUENCE [LARGE SCALE GENOMIC DNA]</scope>
    <source>
        <strain evidence="3">cv. Daliak</strain>
    </source>
</reference>
<dbReference type="PANTHER" id="PTHR46616:SF2">
    <property type="entry name" value="OS03G0211100 PROTEIN"/>
    <property type="match status" value="1"/>
</dbReference>
<name>A0A2Z6P1P7_TRISU</name>
<dbReference type="EMBL" id="DF974601">
    <property type="protein sequence ID" value="GAU49636.1"/>
    <property type="molecule type" value="Genomic_DNA"/>
</dbReference>